<dbReference type="PIRSF" id="PIRSF039032">
    <property type="entry name" value="HigB-2"/>
    <property type="match status" value="1"/>
</dbReference>
<gene>
    <name evidence="1" type="ORF">LV89_00174</name>
</gene>
<dbReference type="AlphaFoldDB" id="A0A316EGY5"/>
<evidence type="ECO:0008006" key="3">
    <source>
        <dbReference type="Google" id="ProtNLM"/>
    </source>
</evidence>
<accession>A0A316EGY5</accession>
<organism evidence="1 2">
    <name type="scientific">Arcicella aurantiaca</name>
    <dbReference type="NCBI Taxonomy" id="591202"/>
    <lineage>
        <taxon>Bacteria</taxon>
        <taxon>Pseudomonadati</taxon>
        <taxon>Bacteroidota</taxon>
        <taxon>Cytophagia</taxon>
        <taxon>Cytophagales</taxon>
        <taxon>Flectobacillaceae</taxon>
        <taxon>Arcicella</taxon>
    </lineage>
</organism>
<dbReference type="Proteomes" id="UP000245489">
    <property type="component" value="Unassembled WGS sequence"/>
</dbReference>
<keyword evidence="2" id="KW-1185">Reference proteome</keyword>
<comment type="caution">
    <text evidence="1">The sequence shown here is derived from an EMBL/GenBank/DDBJ whole genome shotgun (WGS) entry which is preliminary data.</text>
</comment>
<dbReference type="RefSeq" id="WP_109740963.1">
    <property type="nucleotide sequence ID" value="NZ_QGGO01000001.1"/>
</dbReference>
<dbReference type="EMBL" id="QGGO01000001">
    <property type="protein sequence ID" value="PWK29334.1"/>
    <property type="molecule type" value="Genomic_DNA"/>
</dbReference>
<dbReference type="OrthoDB" id="1364255at2"/>
<evidence type="ECO:0000313" key="2">
    <source>
        <dbReference type="Proteomes" id="UP000245489"/>
    </source>
</evidence>
<proteinExistence type="predicted"/>
<name>A0A316EGY5_9BACT</name>
<reference evidence="1 2" key="1">
    <citation type="submission" date="2018-05" db="EMBL/GenBank/DDBJ databases">
        <title>Genomic Encyclopedia of Archaeal and Bacterial Type Strains, Phase II (KMG-II): from individual species to whole genera.</title>
        <authorList>
            <person name="Goeker M."/>
        </authorList>
    </citation>
    <scope>NUCLEOTIDE SEQUENCE [LARGE SCALE GENOMIC DNA]</scope>
    <source>
        <strain evidence="1 2">DSM 22214</strain>
    </source>
</reference>
<protein>
    <recommendedName>
        <fullName evidence="3">mRNA-degrading endonuclease RelE of RelBE toxin-antitoxin system</fullName>
    </recommendedName>
</protein>
<evidence type="ECO:0000313" key="1">
    <source>
        <dbReference type="EMBL" id="PWK29334.1"/>
    </source>
</evidence>
<dbReference type="InterPro" id="IPR009387">
    <property type="entry name" value="HigB-2"/>
</dbReference>
<sequence>METKVIYTEEFEKDVKKFLKKFPRLGYELFEFEESLIENPFQGVSLGAGLYKVRVASESKSKGKSGGFRVINYLVTKEEDVIKVYVIKIYDKSEEGNIKKQLLVKLLKSLGFKD</sequence>